<dbReference type="Proteomes" id="UP000017127">
    <property type="component" value="Unassembled WGS sequence"/>
</dbReference>
<organism evidence="1 2">
    <name type="scientific">Lyngbya aestuarii BL J</name>
    <dbReference type="NCBI Taxonomy" id="1348334"/>
    <lineage>
        <taxon>Bacteria</taxon>
        <taxon>Bacillati</taxon>
        <taxon>Cyanobacteriota</taxon>
        <taxon>Cyanophyceae</taxon>
        <taxon>Oscillatoriophycideae</taxon>
        <taxon>Oscillatoriales</taxon>
        <taxon>Microcoleaceae</taxon>
        <taxon>Lyngbya</taxon>
    </lineage>
</organism>
<dbReference type="AlphaFoldDB" id="U7Q7S7"/>
<evidence type="ECO:0000313" key="1">
    <source>
        <dbReference type="EMBL" id="ERT03874.1"/>
    </source>
</evidence>
<protein>
    <submittedName>
        <fullName evidence="1">Uncharacterized protein</fullName>
    </submittedName>
</protein>
<sequence>MPNSMTNVQPPLEFIPPDFQSGVLKLSQWIFPWWIRFKT</sequence>
<comment type="caution">
    <text evidence="1">The sequence shown here is derived from an EMBL/GenBank/DDBJ whole genome shotgun (WGS) entry which is preliminary data.</text>
</comment>
<gene>
    <name evidence="1" type="ORF">M595_6185</name>
</gene>
<reference evidence="1 2" key="1">
    <citation type="journal article" date="2013" name="Front. Microbiol.">
        <title>Comparative genomic analyses of the cyanobacterium, Lyngbya aestuarii BL J, a powerful hydrogen producer.</title>
        <authorList>
            <person name="Kothari A."/>
            <person name="Vaughn M."/>
            <person name="Garcia-Pichel F."/>
        </authorList>
    </citation>
    <scope>NUCLEOTIDE SEQUENCE [LARGE SCALE GENOMIC DNA]</scope>
    <source>
        <strain evidence="1 2">BL J</strain>
    </source>
</reference>
<keyword evidence="2" id="KW-1185">Reference proteome</keyword>
<proteinExistence type="predicted"/>
<feature type="non-terminal residue" evidence="1">
    <location>
        <position position="39"/>
    </location>
</feature>
<name>U7Q7S7_9CYAN</name>
<evidence type="ECO:0000313" key="2">
    <source>
        <dbReference type="Proteomes" id="UP000017127"/>
    </source>
</evidence>
<dbReference type="EMBL" id="AUZM01000171">
    <property type="protein sequence ID" value="ERT03874.1"/>
    <property type="molecule type" value="Genomic_DNA"/>
</dbReference>
<accession>U7Q7S7</accession>